<evidence type="ECO:0000313" key="2">
    <source>
        <dbReference type="Proteomes" id="UP001172911"/>
    </source>
</evidence>
<proteinExistence type="predicted"/>
<dbReference type="AlphaFoldDB" id="A0AAW7ZEG7"/>
<accession>A0AAW7ZEG7</accession>
<gene>
    <name evidence="1" type="ORF">P6N53_10660</name>
</gene>
<dbReference type="EMBL" id="JARPTC010000015">
    <property type="protein sequence ID" value="MDO7787678.1"/>
    <property type="molecule type" value="Genomic_DNA"/>
</dbReference>
<name>A0AAW7ZEG7_9FIRM</name>
<dbReference type="Proteomes" id="UP001172911">
    <property type="component" value="Unassembled WGS sequence"/>
</dbReference>
<reference evidence="1" key="2">
    <citation type="submission" date="2023-03" db="EMBL/GenBank/DDBJ databases">
        <authorList>
            <person name="Zhang Z."/>
        </authorList>
    </citation>
    <scope>NUCLEOTIDE SEQUENCE</scope>
    <source>
        <strain evidence="1">DSA</strain>
    </source>
</reference>
<evidence type="ECO:0000313" key="1">
    <source>
        <dbReference type="EMBL" id="MDO7787678.1"/>
    </source>
</evidence>
<organism evidence="1 2">
    <name type="scientific">Desulforamulus aquiferis</name>
    <dbReference type="NCBI Taxonomy" id="1397668"/>
    <lineage>
        <taxon>Bacteria</taxon>
        <taxon>Bacillati</taxon>
        <taxon>Bacillota</taxon>
        <taxon>Clostridia</taxon>
        <taxon>Eubacteriales</taxon>
        <taxon>Peptococcaceae</taxon>
        <taxon>Desulforamulus</taxon>
    </lineage>
</organism>
<comment type="caution">
    <text evidence="1">The sequence shown here is derived from an EMBL/GenBank/DDBJ whole genome shotgun (WGS) entry which is preliminary data.</text>
</comment>
<reference evidence="1" key="1">
    <citation type="journal article" date="2023" name="J. Hazard. Mater.">
        <title>Anaerobic biodegradation of pyrene and benzo[a]pyrene by a new sulfate-reducing Desulforamulus aquiferis strain DSA.</title>
        <authorList>
            <person name="Zhang Z."/>
            <person name="Sun J."/>
            <person name="Gong X."/>
            <person name="Wang C."/>
            <person name="Wang H."/>
        </authorList>
    </citation>
    <scope>NUCLEOTIDE SEQUENCE</scope>
    <source>
        <strain evidence="1">DSA</strain>
    </source>
</reference>
<protein>
    <submittedName>
        <fullName evidence="1">Uncharacterized protein</fullName>
    </submittedName>
</protein>
<sequence>MYCQLDQVKEILAIGAAVRSAVMGYKLQSHWPKSASAITCGLLLRKNLDAFIQKGKIHPNGVAYEHFWVEVYLDGEPFLFDVTIGLLGCTLGQNFPDVMLVPRDEADELYGEGFEYEWSMEDCPRDILQTALNALGVAKSPEEVLKEIAASY</sequence>
<dbReference type="RefSeq" id="WP_304542910.1">
    <property type="nucleotide sequence ID" value="NZ_JARPTC010000015.1"/>
</dbReference>
<keyword evidence="2" id="KW-1185">Reference proteome</keyword>